<dbReference type="Proteomes" id="UP000663870">
    <property type="component" value="Unassembled WGS sequence"/>
</dbReference>
<organism evidence="1 4">
    <name type="scientific">Rotaria sordida</name>
    <dbReference type="NCBI Taxonomy" id="392033"/>
    <lineage>
        <taxon>Eukaryota</taxon>
        <taxon>Metazoa</taxon>
        <taxon>Spiralia</taxon>
        <taxon>Gnathifera</taxon>
        <taxon>Rotifera</taxon>
        <taxon>Eurotatoria</taxon>
        <taxon>Bdelloidea</taxon>
        <taxon>Philodinida</taxon>
        <taxon>Philodinidae</taxon>
        <taxon>Rotaria</taxon>
    </lineage>
</organism>
<gene>
    <name evidence="3" type="ORF">JXQ802_LOCUS49129</name>
    <name evidence="2" type="ORF">PYM288_LOCUS33066</name>
    <name evidence="1" type="ORF">ZHD862_LOCUS28802</name>
</gene>
<reference evidence="1" key="1">
    <citation type="submission" date="2021-02" db="EMBL/GenBank/DDBJ databases">
        <authorList>
            <person name="Nowell W R."/>
        </authorList>
    </citation>
    <scope>NUCLEOTIDE SEQUENCE</scope>
</reference>
<dbReference type="AlphaFoldDB" id="A0A815F0I2"/>
<evidence type="ECO:0000313" key="5">
    <source>
        <dbReference type="Proteomes" id="UP000663870"/>
    </source>
</evidence>
<evidence type="ECO:0000313" key="3">
    <source>
        <dbReference type="EMBL" id="CAF1608530.1"/>
    </source>
</evidence>
<dbReference type="EMBL" id="CAJNOT010002453">
    <property type="protein sequence ID" value="CAF1317011.1"/>
    <property type="molecule type" value="Genomic_DNA"/>
</dbReference>
<sequence length="123" mass="14620">MLGEAKNDVLFHGWQVDMIDDLNAYNPISIENLMNPSYYDLIGQEPFQLSEDLFNELVNRTLSKLRYEVANNQLELRINQRRNLITDCLIQDNRSELRISIRNTLFLLIKKKDRNQDDKRFSD</sequence>
<dbReference type="EMBL" id="CAJNOH010004285">
    <property type="protein sequence ID" value="CAF1364908.1"/>
    <property type="molecule type" value="Genomic_DNA"/>
</dbReference>
<keyword evidence="5" id="KW-1185">Reference proteome</keyword>
<evidence type="ECO:0000313" key="2">
    <source>
        <dbReference type="EMBL" id="CAF1364908.1"/>
    </source>
</evidence>
<dbReference type="Proteomes" id="UP000663864">
    <property type="component" value="Unassembled WGS sequence"/>
</dbReference>
<comment type="caution">
    <text evidence="1">The sequence shown here is derived from an EMBL/GenBank/DDBJ whole genome shotgun (WGS) entry which is preliminary data.</text>
</comment>
<evidence type="ECO:0000313" key="1">
    <source>
        <dbReference type="EMBL" id="CAF1317011.1"/>
    </source>
</evidence>
<dbReference type="EMBL" id="CAJNOL010005694">
    <property type="protein sequence ID" value="CAF1608530.1"/>
    <property type="molecule type" value="Genomic_DNA"/>
</dbReference>
<evidence type="ECO:0000313" key="4">
    <source>
        <dbReference type="Proteomes" id="UP000663864"/>
    </source>
</evidence>
<protein>
    <submittedName>
        <fullName evidence="1">Uncharacterized protein</fullName>
    </submittedName>
</protein>
<accession>A0A815F0I2</accession>
<proteinExistence type="predicted"/>
<dbReference type="Proteomes" id="UP000663854">
    <property type="component" value="Unassembled WGS sequence"/>
</dbReference>
<name>A0A815F0I2_9BILA</name>